<reference evidence="8 9" key="1">
    <citation type="submission" date="2020-12" db="EMBL/GenBank/DDBJ databases">
        <authorList>
            <person name="Luo D."/>
            <person name="Li C."/>
            <person name="Zeng H."/>
        </authorList>
    </citation>
    <scope>NUCLEOTIDE SEQUENCE [LARGE SCALE GENOMIC DNA]</scope>
</reference>
<dbReference type="GO" id="GO:0003677">
    <property type="term" value="F:DNA binding"/>
    <property type="evidence" value="ECO:0007669"/>
    <property type="project" value="InterPro"/>
</dbReference>
<dbReference type="PANTHER" id="PTHR10133">
    <property type="entry name" value="DNA POLYMERASE I"/>
    <property type="match status" value="1"/>
</dbReference>
<evidence type="ECO:0000256" key="4">
    <source>
        <dbReference type="ARBA" id="ARBA00022932"/>
    </source>
</evidence>
<name>A0A7T5UFD8_9CAUD</name>
<dbReference type="EMBL" id="MW343794">
    <property type="protein sequence ID" value="QQG33671.1"/>
    <property type="molecule type" value="Genomic_DNA"/>
</dbReference>
<dbReference type="GO" id="GO:0006302">
    <property type="term" value="P:double-strand break repair"/>
    <property type="evidence" value="ECO:0007669"/>
    <property type="project" value="TreeGrafter"/>
</dbReference>
<dbReference type="Gene3D" id="3.30.70.370">
    <property type="match status" value="1"/>
</dbReference>
<keyword evidence="5" id="KW-1194">Viral DNA replication</keyword>
<dbReference type="InterPro" id="IPR002298">
    <property type="entry name" value="DNA_polymerase_A"/>
</dbReference>
<feature type="domain" description="DNA-directed DNA polymerase family A palm" evidence="7">
    <location>
        <begin position="356"/>
        <end position="572"/>
    </location>
</feature>
<protein>
    <recommendedName>
        <fullName evidence="1">DNA-directed DNA polymerase</fullName>
        <ecNumber evidence="1">2.7.7.7</ecNumber>
    </recommendedName>
</protein>
<proteinExistence type="predicted"/>
<keyword evidence="4" id="KW-0239">DNA-directed DNA polymerase</keyword>
<evidence type="ECO:0000256" key="2">
    <source>
        <dbReference type="ARBA" id="ARBA00022679"/>
    </source>
</evidence>
<dbReference type="PROSITE" id="PS00447">
    <property type="entry name" value="DNA_POLYMERASE_A"/>
    <property type="match status" value="1"/>
</dbReference>
<evidence type="ECO:0000256" key="3">
    <source>
        <dbReference type="ARBA" id="ARBA00022695"/>
    </source>
</evidence>
<dbReference type="SMART" id="SM00482">
    <property type="entry name" value="POLAc"/>
    <property type="match status" value="1"/>
</dbReference>
<dbReference type="EC" id="2.7.7.7" evidence="1"/>
<evidence type="ECO:0000313" key="9">
    <source>
        <dbReference type="Proteomes" id="UP000595896"/>
    </source>
</evidence>
<dbReference type="InterPro" id="IPR001098">
    <property type="entry name" value="DNA-dir_DNA_pol_A_palm_dom"/>
</dbReference>
<dbReference type="RefSeq" id="YP_010671919.1">
    <property type="nucleotide sequence ID" value="NC_070973.1"/>
</dbReference>
<evidence type="ECO:0000256" key="1">
    <source>
        <dbReference type="ARBA" id="ARBA00012417"/>
    </source>
</evidence>
<dbReference type="InterPro" id="IPR019760">
    <property type="entry name" value="DNA-dir_DNA_pol_A_CS"/>
</dbReference>
<keyword evidence="2" id="KW-0808">Transferase</keyword>
<accession>A0A7T5UFD8</accession>
<comment type="catalytic activity">
    <reaction evidence="6">
        <text>DNA(n) + a 2'-deoxyribonucleoside 5'-triphosphate = DNA(n+1) + diphosphate</text>
        <dbReference type="Rhea" id="RHEA:22508"/>
        <dbReference type="Rhea" id="RHEA-COMP:17339"/>
        <dbReference type="Rhea" id="RHEA-COMP:17340"/>
        <dbReference type="ChEBI" id="CHEBI:33019"/>
        <dbReference type="ChEBI" id="CHEBI:61560"/>
        <dbReference type="ChEBI" id="CHEBI:173112"/>
        <dbReference type="EC" id="2.7.7.7"/>
    </reaction>
</comment>
<dbReference type="SUPFAM" id="SSF56672">
    <property type="entry name" value="DNA/RNA polymerases"/>
    <property type="match status" value="1"/>
</dbReference>
<keyword evidence="9" id="KW-1185">Reference proteome</keyword>
<dbReference type="GO" id="GO:0003887">
    <property type="term" value="F:DNA-directed DNA polymerase activity"/>
    <property type="evidence" value="ECO:0007669"/>
    <property type="project" value="UniProtKB-KW"/>
</dbReference>
<evidence type="ECO:0000256" key="5">
    <source>
        <dbReference type="ARBA" id="ARBA00023109"/>
    </source>
</evidence>
<dbReference type="KEGG" id="vg:77948181"/>
<dbReference type="Pfam" id="PF00476">
    <property type="entry name" value="DNA_pol_A"/>
    <property type="match status" value="1"/>
</dbReference>
<dbReference type="InterPro" id="IPR043502">
    <property type="entry name" value="DNA/RNA_pol_sf"/>
</dbReference>
<dbReference type="GO" id="GO:0006261">
    <property type="term" value="P:DNA-templated DNA replication"/>
    <property type="evidence" value="ECO:0007669"/>
    <property type="project" value="InterPro"/>
</dbReference>
<dbReference type="PANTHER" id="PTHR10133:SF62">
    <property type="entry name" value="DNA POLYMERASE THETA"/>
    <property type="match status" value="1"/>
</dbReference>
<evidence type="ECO:0000259" key="7">
    <source>
        <dbReference type="SMART" id="SM00482"/>
    </source>
</evidence>
<keyword evidence="5" id="KW-0235">DNA replication</keyword>
<sequence length="611" mass="69147">MEITSSWDKPFQLEQKVAHIISQQAKHGCDFNSRNAHWYVHLLTERILNIDLQLVPTLPPMMHKGTEYKAPFKLNGQPKVFVKKYMDAHGLKDEEVGGPFSAVWFTPFDPGKTDRLKSVMLDMGWMPTEWNQKKMPFQLWTYKKRLEKTTYRKFIEEQCSTDERELFLPLVNGFIAQHFSGKSKGYMKAILSALGFDLKRVPNFDQIKKRLLLSQFWPTSPKITEDSFESIGEEEGHSLKLLKERMVWSHRRSLIQGLISLTRQDGKISGEANPCATPTARMRHKGIVNIPAAGAPFGEECRSLFRGNKRKGTKAKLVHKLTAQMIESGKFRRKPFTNIMQVSNGKGGWEDEGHVSFLIPAGQDAFVGGDGAGLELRMLTHYLIAVSKMLLQEAEEAGNEKLIKYYGAALQSAYEYREVLLNGDIHSHNQKLAGLPTRKSAKTFIYAFLYGAGDANLGGQLGAGKEEGAALRARFLKECPCIPVLIEWVQGFAKKNGWVPAIDGRKLIMRRDPFSGEVMAHKALNTMLQAAGSIVMKYAGCYLTSWNARDCLDCHQVIMMHDEYQFTCKWEDVEALRRNIDSCVKKAGEYLKMECPLASDSMLGANWLHTH</sequence>
<organism evidence="8 9">
    <name type="scientific">Cronobacter phage A24</name>
    <dbReference type="NCBI Taxonomy" id="2795745"/>
    <lineage>
        <taxon>Viruses</taxon>
        <taxon>Duplodnaviria</taxon>
        <taxon>Heunggongvirae</taxon>
        <taxon>Uroviricota</taxon>
        <taxon>Caudoviricetes</taxon>
        <taxon>Grimontviridae</taxon>
        <taxon>Crifsvirus</taxon>
        <taxon>Crifsvirus A24</taxon>
    </lineage>
</organism>
<dbReference type="Proteomes" id="UP000595896">
    <property type="component" value="Segment"/>
</dbReference>
<evidence type="ECO:0000256" key="6">
    <source>
        <dbReference type="ARBA" id="ARBA00049244"/>
    </source>
</evidence>
<dbReference type="GeneID" id="77948181"/>
<evidence type="ECO:0000313" key="8">
    <source>
        <dbReference type="EMBL" id="QQG33671.1"/>
    </source>
</evidence>
<dbReference type="GO" id="GO:0039693">
    <property type="term" value="P:viral DNA genome replication"/>
    <property type="evidence" value="ECO:0007669"/>
    <property type="project" value="UniProtKB-KW"/>
</dbReference>
<keyword evidence="3" id="KW-0548">Nucleotidyltransferase</keyword>